<dbReference type="RefSeq" id="WP_251781518.1">
    <property type="nucleotide sequence ID" value="NZ_JAMKFE010000030.1"/>
</dbReference>
<dbReference type="EMBL" id="JAMKFE010000030">
    <property type="protein sequence ID" value="MCM5682972.1"/>
    <property type="molecule type" value="Genomic_DNA"/>
</dbReference>
<evidence type="ECO:0000313" key="1">
    <source>
        <dbReference type="EMBL" id="MCM5682972.1"/>
    </source>
</evidence>
<proteinExistence type="predicted"/>
<keyword evidence="2" id="KW-1185">Reference proteome</keyword>
<name>A0ABT0YW56_9BURK</name>
<protein>
    <submittedName>
        <fullName evidence="1">Uncharacterized protein</fullName>
    </submittedName>
</protein>
<dbReference type="Proteomes" id="UP001165541">
    <property type="component" value="Unassembled WGS sequence"/>
</dbReference>
<reference evidence="1" key="1">
    <citation type="submission" date="2022-05" db="EMBL/GenBank/DDBJ databases">
        <title>Schlegelella sp. nov., isolated from mangrove soil.</title>
        <authorList>
            <person name="Liu Y."/>
            <person name="Ge X."/>
            <person name="Liu W."/>
        </authorList>
    </citation>
    <scope>NUCLEOTIDE SEQUENCE</scope>
    <source>
        <strain evidence="1">S2-27</strain>
    </source>
</reference>
<accession>A0ABT0YW56</accession>
<gene>
    <name evidence="1" type="ORF">M8A51_25905</name>
</gene>
<organism evidence="1 2">
    <name type="scientific">Caldimonas mangrovi</name>
    <dbReference type="NCBI Taxonomy" id="2944811"/>
    <lineage>
        <taxon>Bacteria</taxon>
        <taxon>Pseudomonadati</taxon>
        <taxon>Pseudomonadota</taxon>
        <taxon>Betaproteobacteria</taxon>
        <taxon>Burkholderiales</taxon>
        <taxon>Sphaerotilaceae</taxon>
        <taxon>Caldimonas</taxon>
    </lineage>
</organism>
<sequence>MPIFSNRTLASMLRGLPPHVRTRCEADLLGRLTSDGHTALAAEWELFSLSQMARGGTLDLAPPAQPGVPDAVFTLAGHSPIVVEVTALNDQDLEERFADDALGMLFYRAINRLTGRPVGALDVHAVWPVGDRGLPTAGLPPRSQLHQFMRRPEVREFVEAVAAAPDQTRTLEHRVGDSVTTVVFRPGAQYSSGSVAGYSARGFNEHNRRRLLKKLWGKSKQLKSSNLRLPSVLILCDADCRMLREQLQQRWSPESAAHAVFDFISGRPTLGLPGPNGPWIIQKGSPQQSTTINAVLILTVEDRWGHFGSERSRNLKISVVRNEGAARHPLSDETLQALVDVLATNVPKIHRTPMNAKKERPWTDHEGGGQLSGTRVRLSMLAFQDLLTGRTSQAEFAARNEFTAKHIARLVAGGRCLSNAQIIKHAESDDDWIEFDFADIDPRSLRRLIEQGSDPER</sequence>
<comment type="caution">
    <text evidence="1">The sequence shown here is derived from an EMBL/GenBank/DDBJ whole genome shotgun (WGS) entry which is preliminary data.</text>
</comment>
<evidence type="ECO:0000313" key="2">
    <source>
        <dbReference type="Proteomes" id="UP001165541"/>
    </source>
</evidence>